<keyword evidence="2" id="KW-0732">Signal</keyword>
<reference evidence="4 5" key="1">
    <citation type="submission" date="2018-10" db="EMBL/GenBank/DDBJ databases">
        <title>Comamonadaceae CDC group NO-1 genome sequencing and assembly.</title>
        <authorList>
            <person name="Bernier A.-M."/>
            <person name="Bernard K."/>
        </authorList>
    </citation>
    <scope>NUCLEOTIDE SEQUENCE [LARGE SCALE GENOMIC DNA]</scope>
    <source>
        <strain evidence="4 5">NML970147</strain>
    </source>
</reference>
<dbReference type="PANTHER" id="PTHR30163:SF9">
    <property type="entry name" value="MEMBRANE-BOUND LYTIC MUREIN TRANSGLYCOSYLASE B"/>
    <property type="match status" value="1"/>
</dbReference>
<dbReference type="CDD" id="cd13399">
    <property type="entry name" value="Slt35-like"/>
    <property type="match status" value="1"/>
</dbReference>
<feature type="signal peptide" evidence="2">
    <location>
        <begin position="1"/>
        <end position="47"/>
    </location>
</feature>
<dbReference type="GO" id="GO:0009253">
    <property type="term" value="P:peptidoglycan catabolic process"/>
    <property type="evidence" value="ECO:0007669"/>
    <property type="project" value="TreeGrafter"/>
</dbReference>
<dbReference type="Pfam" id="PF13406">
    <property type="entry name" value="SLT_2"/>
    <property type="match status" value="1"/>
</dbReference>
<feature type="chain" id="PRO_5018172187" evidence="2">
    <location>
        <begin position="48"/>
        <end position="400"/>
    </location>
</feature>
<feature type="domain" description="Transglycosylase SLT" evidence="3">
    <location>
        <begin position="85"/>
        <end position="382"/>
    </location>
</feature>
<dbReference type="AlphaFoldDB" id="A0A3M6Q5W7"/>
<dbReference type="Proteomes" id="UP000267521">
    <property type="component" value="Unassembled WGS sequence"/>
</dbReference>
<evidence type="ECO:0000313" key="5">
    <source>
        <dbReference type="Proteomes" id="UP000267521"/>
    </source>
</evidence>
<evidence type="ECO:0000256" key="2">
    <source>
        <dbReference type="SAM" id="SignalP"/>
    </source>
</evidence>
<sequence>MTLHLRPGAALPPALRPLPQRWHKLACTRAAALLCGLCAILTNPTQAQTTAQATPPVAASDLPPAPIRSQPAAQQDWSAQINTFASALAADIPAEWAGHVLGQARHNARVKRLMTPAQKRNSPTVRDWRAYRQRLITAARIEAGLQFWQRHERALRDVQARTGVPAHVIVGIIGIETTYGQNTGSIRVLDALATLAFDYPQQHPRALERAQFFRKELEQFLRLCLANGLDPLNATGSFAGALGIPQFMPSSWLLYGADGDGDQRVNLIDSPEDAIASVANYLLAHGWKSQQPAYFEIALNASAEQMAQLLAPDILPTFDAAALRALGVQLLPEGQQYFGQMALIELQNGNRPAHYVAGTENFYAVTRYNQSSYYALAVLQLGEAVLQQRTQRQGDDSMVP</sequence>
<dbReference type="InterPro" id="IPR011757">
    <property type="entry name" value="Lytic_transglycosylase_MltB"/>
</dbReference>
<dbReference type="EMBL" id="RDQM01000008">
    <property type="protein sequence ID" value="RMW97821.1"/>
    <property type="molecule type" value="Genomic_DNA"/>
</dbReference>
<dbReference type="RefSeq" id="WP_122238358.1">
    <property type="nucleotide sequence ID" value="NZ_RDQM01000008.1"/>
</dbReference>
<gene>
    <name evidence="4" type="primary">mltB</name>
    <name evidence="4" type="ORF">EBQ26_07275</name>
</gene>
<dbReference type="SUPFAM" id="SSF53955">
    <property type="entry name" value="Lysozyme-like"/>
    <property type="match status" value="1"/>
</dbReference>
<dbReference type="InterPro" id="IPR031304">
    <property type="entry name" value="SLT_2"/>
</dbReference>
<dbReference type="InterPro" id="IPR023346">
    <property type="entry name" value="Lysozyme-like_dom_sf"/>
</dbReference>
<accession>A0A3M6Q5W7</accession>
<dbReference type="NCBIfam" id="TIGR02282">
    <property type="entry name" value="MltB"/>
    <property type="match status" value="1"/>
</dbReference>
<protein>
    <submittedName>
        <fullName evidence="4">Lytic murein transglycosylase B</fullName>
    </submittedName>
</protein>
<evidence type="ECO:0000313" key="4">
    <source>
        <dbReference type="EMBL" id="RMW97821.1"/>
    </source>
</evidence>
<dbReference type="InterPro" id="IPR043426">
    <property type="entry name" value="MltB-like"/>
</dbReference>
<dbReference type="Gene3D" id="1.10.530.10">
    <property type="match status" value="1"/>
</dbReference>
<dbReference type="PANTHER" id="PTHR30163">
    <property type="entry name" value="MEMBRANE-BOUND LYTIC MUREIN TRANSGLYCOSYLASE B"/>
    <property type="match status" value="1"/>
</dbReference>
<feature type="active site" evidence="1">
    <location>
        <position position="176"/>
    </location>
</feature>
<proteinExistence type="predicted"/>
<organism evidence="4 5">
    <name type="scientific">Allofranklinella schreckenbergeri</name>
    <dbReference type="NCBI Taxonomy" id="1076744"/>
    <lineage>
        <taxon>Bacteria</taxon>
        <taxon>Pseudomonadati</taxon>
        <taxon>Pseudomonadota</taxon>
        <taxon>Betaproteobacteria</taxon>
        <taxon>Burkholderiales</taxon>
        <taxon>Comamonadaceae</taxon>
        <taxon>Allofranklinella</taxon>
    </lineage>
</organism>
<dbReference type="Gene3D" id="1.10.8.350">
    <property type="entry name" value="Bacterial muramidase"/>
    <property type="match status" value="1"/>
</dbReference>
<evidence type="ECO:0000259" key="3">
    <source>
        <dbReference type="Pfam" id="PF13406"/>
    </source>
</evidence>
<evidence type="ECO:0000256" key="1">
    <source>
        <dbReference type="PIRSR" id="PIRSR611757-1"/>
    </source>
</evidence>
<comment type="caution">
    <text evidence="4">The sequence shown here is derived from an EMBL/GenBank/DDBJ whole genome shotgun (WGS) entry which is preliminary data.</text>
</comment>
<name>A0A3M6Q5W7_9BURK</name>
<dbReference type="GO" id="GO:0008933">
    <property type="term" value="F:peptidoglycan lytic transglycosylase activity"/>
    <property type="evidence" value="ECO:0007669"/>
    <property type="project" value="TreeGrafter"/>
</dbReference>